<feature type="compositionally biased region" description="Polar residues" evidence="2">
    <location>
        <begin position="1398"/>
        <end position="1412"/>
    </location>
</feature>
<feature type="region of interest" description="Disordered" evidence="2">
    <location>
        <begin position="783"/>
        <end position="806"/>
    </location>
</feature>
<feature type="region of interest" description="Disordered" evidence="2">
    <location>
        <begin position="200"/>
        <end position="223"/>
    </location>
</feature>
<dbReference type="SMART" id="SM00745">
    <property type="entry name" value="MIT"/>
    <property type="match status" value="1"/>
</dbReference>
<dbReference type="OrthoDB" id="1074at2759"/>
<accession>A0A0C2IPA1</accession>
<dbReference type="Proteomes" id="UP000031575">
    <property type="component" value="Unassembled WGS sequence"/>
</dbReference>
<feature type="compositionally biased region" description="Low complexity" evidence="2">
    <location>
        <begin position="1069"/>
        <end position="1088"/>
    </location>
</feature>
<evidence type="ECO:0000256" key="2">
    <source>
        <dbReference type="SAM" id="MobiDB-lite"/>
    </source>
</evidence>
<dbReference type="CDD" id="cd02656">
    <property type="entry name" value="MIT"/>
    <property type="match status" value="1"/>
</dbReference>
<feature type="compositionally biased region" description="Polar residues" evidence="2">
    <location>
        <begin position="912"/>
        <end position="941"/>
    </location>
</feature>
<dbReference type="PANTHER" id="PTHR37327">
    <property type="entry name" value="CHROMOSOME 1, WHOLE GENOME SHOTGUN SEQUENCE"/>
    <property type="match status" value="1"/>
</dbReference>
<feature type="region of interest" description="Disordered" evidence="2">
    <location>
        <begin position="846"/>
        <end position="875"/>
    </location>
</feature>
<dbReference type="EMBL" id="AWTV01000011">
    <property type="protein sequence ID" value="KIH86902.1"/>
    <property type="molecule type" value="Genomic_DNA"/>
</dbReference>
<feature type="compositionally biased region" description="Low complexity" evidence="2">
    <location>
        <begin position="1377"/>
        <end position="1390"/>
    </location>
</feature>
<evidence type="ECO:0000259" key="3">
    <source>
        <dbReference type="SMART" id="SM00745"/>
    </source>
</evidence>
<dbReference type="Gene3D" id="1.20.58.80">
    <property type="entry name" value="Phosphotransferase system, lactose/cellobiose-type IIA subunit"/>
    <property type="match status" value="1"/>
</dbReference>
<feature type="compositionally biased region" description="Low complexity" evidence="2">
    <location>
        <begin position="571"/>
        <end position="590"/>
    </location>
</feature>
<feature type="compositionally biased region" description="Pro residues" evidence="2">
    <location>
        <begin position="646"/>
        <end position="660"/>
    </location>
</feature>
<evidence type="ECO:0000313" key="5">
    <source>
        <dbReference type="Proteomes" id="UP000031575"/>
    </source>
</evidence>
<feature type="compositionally biased region" description="Low complexity" evidence="2">
    <location>
        <begin position="1131"/>
        <end position="1164"/>
    </location>
</feature>
<dbReference type="Pfam" id="PF04212">
    <property type="entry name" value="MIT"/>
    <property type="match status" value="1"/>
</dbReference>
<feature type="compositionally biased region" description="Low complexity" evidence="2">
    <location>
        <begin position="733"/>
        <end position="747"/>
    </location>
</feature>
<feature type="region of interest" description="Disordered" evidence="2">
    <location>
        <begin position="898"/>
        <end position="1191"/>
    </location>
</feature>
<reference evidence="4 5" key="1">
    <citation type="journal article" date="2014" name="BMC Genomics">
        <title>Comparative genomics of the major fungal agents of human and animal Sporotrichosis: Sporothrix schenckii and Sporothrix brasiliensis.</title>
        <authorList>
            <person name="Teixeira M.M."/>
            <person name="de Almeida L.G."/>
            <person name="Kubitschek-Barreira P."/>
            <person name="Alves F.L."/>
            <person name="Kioshima E.S."/>
            <person name="Abadio A.K."/>
            <person name="Fernandes L."/>
            <person name="Derengowski L.S."/>
            <person name="Ferreira K.S."/>
            <person name="Souza R.C."/>
            <person name="Ruiz J.C."/>
            <person name="de Andrade N.C."/>
            <person name="Paes H.C."/>
            <person name="Nicola A.M."/>
            <person name="Albuquerque P."/>
            <person name="Gerber A.L."/>
            <person name="Martins V.P."/>
            <person name="Peconick L.D."/>
            <person name="Neto A.V."/>
            <person name="Chaucanez C.B."/>
            <person name="Silva P.A."/>
            <person name="Cunha O.L."/>
            <person name="de Oliveira F.F."/>
            <person name="dos Santos T.C."/>
            <person name="Barros A.L."/>
            <person name="Soares M.A."/>
            <person name="de Oliveira L.M."/>
            <person name="Marini M.M."/>
            <person name="Villalobos-Duno H."/>
            <person name="Cunha M.M."/>
            <person name="de Hoog S."/>
            <person name="da Silveira J.F."/>
            <person name="Henrissat B."/>
            <person name="Nino-Vega G.A."/>
            <person name="Cisalpino P.S."/>
            <person name="Mora-Montes H.M."/>
            <person name="Almeida S.R."/>
            <person name="Stajich J.E."/>
            <person name="Lopes-Bezerra L.M."/>
            <person name="Vasconcelos A.T."/>
            <person name="Felipe M.S."/>
        </authorList>
    </citation>
    <scope>NUCLEOTIDE SEQUENCE [LARGE SCALE GENOMIC DNA]</scope>
    <source>
        <strain evidence="4 5">5110</strain>
    </source>
</reference>
<feature type="compositionally biased region" description="Pro residues" evidence="2">
    <location>
        <begin position="1109"/>
        <end position="1123"/>
    </location>
</feature>
<feature type="region of interest" description="Disordered" evidence="2">
    <location>
        <begin position="504"/>
        <end position="543"/>
    </location>
</feature>
<dbReference type="PANTHER" id="PTHR37327:SF1">
    <property type="entry name" value="MICROTUBULE INTERACTING AND TRANSPORT DOMAIN-CONTAINING PROTEIN"/>
    <property type="match status" value="1"/>
</dbReference>
<feature type="compositionally biased region" description="Pro residues" evidence="2">
    <location>
        <begin position="951"/>
        <end position="976"/>
    </location>
</feature>
<sequence>MPAPHIAFASSAISNPSSTTSSHAVAHLGHPTATGPLPLFPLVSAPITVSNAIPSARLDSNSHAHAYYNSNSYNTPSDRDLTATSRTGARAQAHISSAFVSPAAAIPSAAPVDTFADSDLHPLSFRQRTTPAAPAPFSAASLPRTSSLLPPARVVAKTVPITNGNSTVHANAVNVGGATAPNRPAASTAAVAPYGTLNDPATTTAASSSNHRPSRSNSVGGVAPDLARLNNRWSASTAASSRASIAGSHQLYHRHQRSASFSRRLSVDSLGSSFRISQFEPTTTPSPERTQQSTPRKLQKSQSGTSNSGSPLRDRGSPLRSAALFTSLPPIIALPSLEQEVQGGTASLSIEDRQQRLPHARQLSSEDNLQAFYLGELTTTTTAVGPLSTTMYSRDQPEAVSSRGYTRSRSQAPNGSTDSTKSNKDRSSKPPSQKAMLSRALQKANTAVQLDNAGNIEGAREAYSEACRLLTQVLLKTPGEEDKRKLEAIKITYTARIEELDLIASTQSQDTRPLPQRPSSSSDRGRRSSEVYPGAIDVDSDTAVEPDEDLAQMSGIYNTDSEQQRQAEPRSIPGYSIPQSSSSPRPMQSGFPNSANEQHPQQHVSSLLKDQYTLQSTFSRSPRKEFIPPRNLNTKPIATSQASTLQPPPSANQYMPPPLSPRRIVPPSRPFEDAPTSYRYNPDEETLPSAHYGSTLRPGSANANNDDATHAAYGHTRTGSHESVSWLDPIHESGSSAASSVHSRSSSMVIRRKHIRAASGATEAEFDAALDDAIEAAYNDGYEPMNSDPTYPASSQNNYKSYGNGDARVSKSLRKVELAKERVRETEREAIALERQLRLREQLMLQQQQEEEEGQVERRTPRDFLDDEDVDSDDEERILEEMTSGLAIEDFTFGLKQKSAIKPPPPRESDSSEFTSRTWHSSMASNPPTANTVLSTVSESTVLPPGMVPKGMPPPPPPPPTQALPSLPPQMPPPGRPSTAQTSPVRAGSAQSVRNRRLSGQNMKQLKIETTKLSPPSATGPATTANNAASSTLPAFAAPPLPQQPRTAGFLVQQRQALSTAPGGPPALPGASQSRPGSSAAGAAGRPAAPTPSPGAGNTMFFGASPVETMPPPNFPPPTPPIPQGFDNDGRSGSPSAGRPGLRKNFSSSSLRSLRSRNMSLTNLDGDMSPSTPLTTQFSNTRLPDMPTLPTPNAATFKDRIFIAASGVGGMHLLDNDFHSPSTPGSPNPMYSDAPVPLEPCPTDTMLRPFWLMRCLYQTLVHPRGGYLSNKLFVPSDVWKVKGVRLKNVDEKVANCDFLTSALMKLAQVDTCDADAVLEEMQALENVLEQTQTTLARKLGNEVGVQSASALFKEASVVIDADANGGAGGGGGSAVPRTSSVSGQSGSRSFSWRRLRSKNSSAGLNSNYNTSGGRKESVSDASGAGGAGGSKDGGPLASLPMTAQPTRRPAKRDVSSAKFGGPNAVYMNSLARLFDAAQSIDQIARQVEDPGLRHADKTQVGLELCTRHAAEFFAFFICRFVLSDVSLLLEKFIKRGSEWVMA</sequence>
<comment type="caution">
    <text evidence="4">The sequence shown here is derived from an EMBL/GenBank/DDBJ whole genome shotgun (WGS) entry which is preliminary data.</text>
</comment>
<feature type="compositionally biased region" description="Gly residues" evidence="2">
    <location>
        <begin position="1423"/>
        <end position="1432"/>
    </location>
</feature>
<feature type="compositionally biased region" description="Polar residues" evidence="2">
    <location>
        <begin position="403"/>
        <end position="420"/>
    </location>
</feature>
<feature type="region of interest" description="Disordered" evidence="2">
    <location>
        <begin position="386"/>
        <end position="442"/>
    </location>
</feature>
<feature type="compositionally biased region" description="Polar residues" evidence="2">
    <location>
        <begin position="978"/>
        <end position="1004"/>
    </location>
</feature>
<feature type="compositionally biased region" description="Acidic residues" evidence="2">
    <location>
        <begin position="865"/>
        <end position="875"/>
    </location>
</feature>
<dbReference type="InterPro" id="IPR036181">
    <property type="entry name" value="MIT_dom_sf"/>
</dbReference>
<feature type="region of interest" description="Disordered" evidence="2">
    <location>
        <begin position="559"/>
        <end position="605"/>
    </location>
</feature>
<keyword evidence="1" id="KW-0175">Coiled coil</keyword>
<feature type="compositionally biased region" description="Low complexity" evidence="2">
    <location>
        <begin position="1013"/>
        <end position="1036"/>
    </location>
</feature>
<dbReference type="RefSeq" id="XP_040614912.1">
    <property type="nucleotide sequence ID" value="XM_040766311.1"/>
</dbReference>
<feature type="domain" description="MIT" evidence="3">
    <location>
        <begin position="433"/>
        <end position="510"/>
    </location>
</feature>
<organism evidence="4 5">
    <name type="scientific">Sporothrix brasiliensis 5110</name>
    <dbReference type="NCBI Taxonomy" id="1398154"/>
    <lineage>
        <taxon>Eukaryota</taxon>
        <taxon>Fungi</taxon>
        <taxon>Dikarya</taxon>
        <taxon>Ascomycota</taxon>
        <taxon>Pezizomycotina</taxon>
        <taxon>Sordariomycetes</taxon>
        <taxon>Sordariomycetidae</taxon>
        <taxon>Ophiostomatales</taxon>
        <taxon>Ophiostomataceae</taxon>
        <taxon>Sporothrix</taxon>
    </lineage>
</organism>
<dbReference type="GeneID" id="63681232"/>
<evidence type="ECO:0000313" key="4">
    <source>
        <dbReference type="EMBL" id="KIH86902.1"/>
    </source>
</evidence>
<feature type="compositionally biased region" description="Low complexity" evidence="2">
    <location>
        <begin position="207"/>
        <end position="218"/>
    </location>
</feature>
<dbReference type="SUPFAM" id="SSF116846">
    <property type="entry name" value="MIT domain"/>
    <property type="match status" value="1"/>
</dbReference>
<name>A0A0C2IPA1_9PEZI</name>
<dbReference type="InterPro" id="IPR007330">
    <property type="entry name" value="MIT_dom"/>
</dbReference>
<proteinExistence type="predicted"/>
<feature type="compositionally biased region" description="Polar residues" evidence="2">
    <location>
        <begin position="276"/>
        <end position="310"/>
    </location>
</feature>
<feature type="compositionally biased region" description="Basic and acidic residues" evidence="2">
    <location>
        <begin position="855"/>
        <end position="864"/>
    </location>
</feature>
<evidence type="ECO:0000256" key="1">
    <source>
        <dbReference type="SAM" id="Coils"/>
    </source>
</evidence>
<feature type="compositionally biased region" description="Polar residues" evidence="2">
    <location>
        <begin position="591"/>
        <end position="605"/>
    </location>
</feature>
<feature type="coiled-coil region" evidence="1">
    <location>
        <begin position="1314"/>
        <end position="1341"/>
    </location>
</feature>
<feature type="compositionally biased region" description="Polar residues" evidence="2">
    <location>
        <begin position="1169"/>
        <end position="1182"/>
    </location>
</feature>
<feature type="region of interest" description="Disordered" evidence="2">
    <location>
        <begin position="640"/>
        <end position="749"/>
    </location>
</feature>
<feature type="region of interest" description="Disordered" evidence="2">
    <location>
        <begin position="276"/>
        <end position="317"/>
    </location>
</feature>
<gene>
    <name evidence="4" type="ORF">SPBR_08073</name>
</gene>
<dbReference type="VEuPathDB" id="FungiDB:SPBR_08073"/>
<feature type="compositionally biased region" description="Polar residues" evidence="2">
    <location>
        <begin position="787"/>
        <end position="801"/>
    </location>
</feature>
<keyword evidence="5" id="KW-1185">Reference proteome</keyword>
<dbReference type="HOGENOM" id="CLU_001575_0_1_1"/>
<protein>
    <recommendedName>
        <fullName evidence="3">MIT domain-containing protein</fullName>
    </recommendedName>
</protein>
<feature type="region of interest" description="Disordered" evidence="2">
    <location>
        <begin position="1366"/>
        <end position="1456"/>
    </location>
</feature>